<proteinExistence type="predicted"/>
<reference evidence="1 2" key="1">
    <citation type="submission" date="2014-03" db="EMBL/GenBank/DDBJ databases">
        <title>The genomes of two eusocial bee gut symbionts.</title>
        <authorList>
            <person name="Kwong W.K."/>
            <person name="Engel P."/>
            <person name="Koch H."/>
            <person name="Moran N.A."/>
        </authorList>
    </citation>
    <scope>NUCLEOTIDE SEQUENCE [LARGE SCALE GENOMIC DNA]</scope>
    <source>
        <strain evidence="2">wkB29</strain>
    </source>
</reference>
<protein>
    <submittedName>
        <fullName evidence="1">Uncharacterized protein</fullName>
    </submittedName>
</protein>
<name>A0A836MSH2_9NEIS</name>
<evidence type="ECO:0000313" key="2">
    <source>
        <dbReference type="Proteomes" id="UP000027170"/>
    </source>
</evidence>
<evidence type="ECO:0000313" key="1">
    <source>
        <dbReference type="EMBL" id="KDN15380.1"/>
    </source>
</evidence>
<organism evidence="1 2">
    <name type="scientific">Snodgrassella communis</name>
    <dbReference type="NCBI Taxonomy" id="2946699"/>
    <lineage>
        <taxon>Bacteria</taxon>
        <taxon>Pseudomonadati</taxon>
        <taxon>Pseudomonadota</taxon>
        <taxon>Betaproteobacteria</taxon>
        <taxon>Neisseriales</taxon>
        <taxon>Neisseriaceae</taxon>
        <taxon>Snodgrassella</taxon>
    </lineage>
</organism>
<dbReference type="EMBL" id="JFZV01000002">
    <property type="protein sequence ID" value="KDN15380.1"/>
    <property type="molecule type" value="Genomic_DNA"/>
</dbReference>
<dbReference type="Proteomes" id="UP000027170">
    <property type="component" value="Unassembled WGS sequence"/>
</dbReference>
<dbReference type="AlphaFoldDB" id="A0A836MSH2"/>
<keyword evidence="2" id="KW-1185">Reference proteome</keyword>
<comment type="caution">
    <text evidence="1">The sequence shown here is derived from an EMBL/GenBank/DDBJ whole genome shotgun (WGS) entry which is preliminary data.</text>
</comment>
<accession>A0A836MSH2</accession>
<gene>
    <name evidence="1" type="ORF">SALWKB29_0484</name>
</gene>
<sequence>MTDCFNVGSNFYFHLYIKQKFQIRQRCYPFRYLHNMVGINLIS</sequence>